<evidence type="ECO:0000256" key="2">
    <source>
        <dbReference type="SAM" id="Phobius"/>
    </source>
</evidence>
<feature type="compositionally biased region" description="Acidic residues" evidence="1">
    <location>
        <begin position="46"/>
        <end position="56"/>
    </location>
</feature>
<dbReference type="InParanoid" id="G8YN87"/>
<feature type="region of interest" description="Disordered" evidence="1">
    <location>
        <begin position="367"/>
        <end position="396"/>
    </location>
</feature>
<dbReference type="EMBL" id="FO082055">
    <property type="protein sequence ID" value="CCE79405.1"/>
    <property type="molecule type" value="Genomic_DNA"/>
</dbReference>
<feature type="compositionally biased region" description="Polar residues" evidence="1">
    <location>
        <begin position="97"/>
        <end position="110"/>
    </location>
</feature>
<dbReference type="OrthoDB" id="4022827at2759"/>
<dbReference type="STRING" id="559304.G8YN87"/>
<dbReference type="eggNOG" id="ENOG502T4GY">
    <property type="taxonomic scope" value="Eukaryota"/>
</dbReference>
<reference evidence="3 4" key="1">
    <citation type="journal article" date="2012" name="G3 (Bethesda)">
        <title>Pichia sorbitophila, an interspecies yeast hybrid reveals early steps of genome resolution following polyploidization.</title>
        <authorList>
            <person name="Leh Louis V."/>
            <person name="Despons L."/>
            <person name="Friedrich A."/>
            <person name="Martin T."/>
            <person name="Durrens P."/>
            <person name="Casaregola S."/>
            <person name="Neuveglise C."/>
            <person name="Fairhead C."/>
            <person name="Marck C."/>
            <person name="Cruz J.A."/>
            <person name="Straub M.L."/>
            <person name="Kugler V."/>
            <person name="Sacerdot C."/>
            <person name="Uzunov Z."/>
            <person name="Thierry A."/>
            <person name="Weiss S."/>
            <person name="Bleykasten C."/>
            <person name="De Montigny J."/>
            <person name="Jacques N."/>
            <person name="Jung P."/>
            <person name="Lemaire M."/>
            <person name="Mallet S."/>
            <person name="Morel G."/>
            <person name="Richard G.F."/>
            <person name="Sarkar A."/>
            <person name="Savel G."/>
            <person name="Schacherer J."/>
            <person name="Seret M.L."/>
            <person name="Talla E."/>
            <person name="Samson G."/>
            <person name="Jubin C."/>
            <person name="Poulain J."/>
            <person name="Vacherie B."/>
            <person name="Barbe V."/>
            <person name="Pelletier E."/>
            <person name="Sherman D.J."/>
            <person name="Westhof E."/>
            <person name="Weissenbach J."/>
            <person name="Baret P.V."/>
            <person name="Wincker P."/>
            <person name="Gaillardin C."/>
            <person name="Dujon B."/>
            <person name="Souciet J.L."/>
        </authorList>
    </citation>
    <scope>NUCLEOTIDE SEQUENCE [LARGE SCALE GENOMIC DNA]</scope>
    <source>
        <strain evidence="4">ATCC MYA-4447 / BCRC 22081 / CBS 7064 / NBRC 10061 / NRRL Y-12695</strain>
    </source>
</reference>
<feature type="compositionally biased region" description="Basic and acidic residues" evidence="1">
    <location>
        <begin position="23"/>
        <end position="45"/>
    </location>
</feature>
<keyword evidence="4" id="KW-1185">Reference proteome</keyword>
<proteinExistence type="predicted"/>
<evidence type="ECO:0000256" key="1">
    <source>
        <dbReference type="SAM" id="MobiDB-lite"/>
    </source>
</evidence>
<feature type="transmembrane region" description="Helical" evidence="2">
    <location>
        <begin position="161"/>
        <end position="184"/>
    </location>
</feature>
<keyword evidence="2" id="KW-0812">Transmembrane</keyword>
<accession>G8YN87</accession>
<dbReference type="HOGENOM" id="CLU_641094_0_0_1"/>
<name>G8YN87_PICSO</name>
<protein>
    <submittedName>
        <fullName evidence="3">Piso0_001465 protein</fullName>
    </submittedName>
</protein>
<feature type="compositionally biased region" description="Polar residues" evidence="1">
    <location>
        <begin position="1"/>
        <end position="12"/>
    </location>
</feature>
<feature type="compositionally biased region" description="Polar residues" evidence="1">
    <location>
        <begin position="325"/>
        <end position="338"/>
    </location>
</feature>
<evidence type="ECO:0000313" key="4">
    <source>
        <dbReference type="Proteomes" id="UP000005222"/>
    </source>
</evidence>
<organism evidence="3 4">
    <name type="scientific">Pichia sorbitophila (strain ATCC MYA-4447 / BCRC 22081 / CBS 7064 / NBRC 10061 / NRRL Y-12695)</name>
    <name type="common">Hybrid yeast</name>
    <dbReference type="NCBI Taxonomy" id="559304"/>
    <lineage>
        <taxon>Eukaryota</taxon>
        <taxon>Fungi</taxon>
        <taxon>Dikarya</taxon>
        <taxon>Ascomycota</taxon>
        <taxon>Saccharomycotina</taxon>
        <taxon>Pichiomycetes</taxon>
        <taxon>Debaryomycetaceae</taxon>
        <taxon>Millerozyma</taxon>
    </lineage>
</organism>
<dbReference type="AlphaFoldDB" id="G8YN87"/>
<feature type="transmembrane region" description="Helical" evidence="2">
    <location>
        <begin position="190"/>
        <end position="209"/>
    </location>
</feature>
<feature type="compositionally biased region" description="Basic and acidic residues" evidence="1">
    <location>
        <begin position="235"/>
        <end position="259"/>
    </location>
</feature>
<keyword evidence="2" id="KW-1133">Transmembrane helix</keyword>
<feature type="region of interest" description="Disordered" evidence="1">
    <location>
        <begin position="235"/>
        <end position="260"/>
    </location>
</feature>
<keyword evidence="2" id="KW-0472">Membrane</keyword>
<feature type="region of interest" description="Disordered" evidence="1">
    <location>
        <begin position="322"/>
        <end position="346"/>
    </location>
</feature>
<sequence length="431" mass="46634">MATKVQTASSKVGKSGQKKRLVYKQDSDGVFRLKRVSDHESKDGDTVDDDDQENELIDCSYQVKFAGGESDADEEQRTDDAAADNGTAVPVPPPNSRARSQKSVFTQASTPKPKITPTARAKVSPKTTAPPSPTSATPEPRDVAGVDKGPLASFHMPSFGLGAFTAILLIGFSPHVGTYAAIIANIVKHGLIWGLLVGGALWKAGILHLDKSEVLEQMFSGSILGINLRKETPSEVDSRRSAPDVEFKRPSFGKSERRNTTTVTPFRYVPPLWNEGNKLQSNPELASDKKHPYKLTKSFSADPRVPRRGSIEARVAHNGIKRTDTNTNHSIPSVDSGESISSKHSSMLSSEYEELPFIDEIRLLEGESDGSQDSTKNPKHRSGNLAALGGSIGPGVSSVFRSNSTASKFSMLQTRANYNKFVSNAPDNDRD</sequence>
<evidence type="ECO:0000313" key="3">
    <source>
        <dbReference type="EMBL" id="CCE79405.1"/>
    </source>
</evidence>
<gene>
    <name evidence="3" type="primary">Piso0_001465</name>
    <name evidence="3" type="ORF">GNLVRS01_PISO0E05680g</name>
</gene>
<dbReference type="Proteomes" id="UP000005222">
    <property type="component" value="Chromosome E"/>
</dbReference>
<feature type="region of interest" description="Disordered" evidence="1">
    <location>
        <begin position="1"/>
        <end position="148"/>
    </location>
</feature>